<dbReference type="EMBL" id="ML213594">
    <property type="protein sequence ID" value="TFK41523.1"/>
    <property type="molecule type" value="Genomic_DNA"/>
</dbReference>
<dbReference type="Proteomes" id="UP000308652">
    <property type="component" value="Unassembled WGS sequence"/>
</dbReference>
<dbReference type="SUPFAM" id="SSF52047">
    <property type="entry name" value="RNI-like"/>
    <property type="match status" value="1"/>
</dbReference>
<accession>A0A5C3M9X3</accession>
<dbReference type="InterPro" id="IPR032675">
    <property type="entry name" value="LRR_dom_sf"/>
</dbReference>
<name>A0A5C3M9X3_9AGAR</name>
<dbReference type="Gene3D" id="3.80.10.10">
    <property type="entry name" value="Ribonuclease Inhibitor"/>
    <property type="match status" value="1"/>
</dbReference>
<dbReference type="STRING" id="68775.A0A5C3M9X3"/>
<proteinExistence type="predicted"/>
<dbReference type="AlphaFoldDB" id="A0A5C3M9X3"/>
<evidence type="ECO:0008006" key="3">
    <source>
        <dbReference type="Google" id="ProtNLM"/>
    </source>
</evidence>
<dbReference type="SUPFAM" id="SSF81383">
    <property type="entry name" value="F-box domain"/>
    <property type="match status" value="1"/>
</dbReference>
<dbReference type="OrthoDB" id="2788229at2759"/>
<evidence type="ECO:0000313" key="1">
    <source>
        <dbReference type="EMBL" id="TFK41523.1"/>
    </source>
</evidence>
<keyword evidence="2" id="KW-1185">Reference proteome</keyword>
<gene>
    <name evidence="1" type="ORF">BDQ12DRAFT_720367</name>
</gene>
<sequence>MSRNFSLSSAQFTCLVAVSVALAASTWYLVWSERARRAAQPPKRKPRAKSDPTHDRALPPELFALVIDYLHSDKNSLRTCTLVCRQWLVEARFHLIPAVELNRLNIFSFVPLLQNSHTSIAMSIRTLTIVSLPEKNKAWMNPLIPILGKHLQRVEKLTLMGLKFSQLDAEATNSLFKDFRALKILDMVDLMFITFKQMIEFISAFPSLETLMTCRTEGASHIGDASSHQLNHQPATRGVVKIELDGVTEGRMWGISVLLKRAASRLKELKIRFLDPGLPNGVTNVGLSHLDLGSNTHLHSINLYISLGQSIGSITPPSSVDRRYTLSWLPTFLRTLPSPSVTHLRLSMILISSTELEFAMPWAELDRVFDLPQWRDLKEMEWAIETPALLSAQAGIPRGSWEDPMDVLEGVEIAVYQGLRSLIRPSREVIVRCGLGEKMWTSVDIDDDYGFILPSAMSSIHIYPDEDGVE</sequence>
<evidence type="ECO:0000313" key="2">
    <source>
        <dbReference type="Proteomes" id="UP000308652"/>
    </source>
</evidence>
<dbReference type="InterPro" id="IPR036047">
    <property type="entry name" value="F-box-like_dom_sf"/>
</dbReference>
<protein>
    <recommendedName>
        <fullName evidence="3">F-box domain-containing protein</fullName>
    </recommendedName>
</protein>
<reference evidence="1 2" key="1">
    <citation type="journal article" date="2019" name="Nat. Ecol. Evol.">
        <title>Megaphylogeny resolves global patterns of mushroom evolution.</title>
        <authorList>
            <person name="Varga T."/>
            <person name="Krizsan K."/>
            <person name="Foldi C."/>
            <person name="Dima B."/>
            <person name="Sanchez-Garcia M."/>
            <person name="Sanchez-Ramirez S."/>
            <person name="Szollosi G.J."/>
            <person name="Szarkandi J.G."/>
            <person name="Papp V."/>
            <person name="Albert L."/>
            <person name="Andreopoulos W."/>
            <person name="Angelini C."/>
            <person name="Antonin V."/>
            <person name="Barry K.W."/>
            <person name="Bougher N.L."/>
            <person name="Buchanan P."/>
            <person name="Buyck B."/>
            <person name="Bense V."/>
            <person name="Catcheside P."/>
            <person name="Chovatia M."/>
            <person name="Cooper J."/>
            <person name="Damon W."/>
            <person name="Desjardin D."/>
            <person name="Finy P."/>
            <person name="Geml J."/>
            <person name="Haridas S."/>
            <person name="Hughes K."/>
            <person name="Justo A."/>
            <person name="Karasinski D."/>
            <person name="Kautmanova I."/>
            <person name="Kiss B."/>
            <person name="Kocsube S."/>
            <person name="Kotiranta H."/>
            <person name="LaButti K.M."/>
            <person name="Lechner B.E."/>
            <person name="Liimatainen K."/>
            <person name="Lipzen A."/>
            <person name="Lukacs Z."/>
            <person name="Mihaltcheva S."/>
            <person name="Morgado L.N."/>
            <person name="Niskanen T."/>
            <person name="Noordeloos M.E."/>
            <person name="Ohm R.A."/>
            <person name="Ortiz-Santana B."/>
            <person name="Ovrebo C."/>
            <person name="Racz N."/>
            <person name="Riley R."/>
            <person name="Savchenko A."/>
            <person name="Shiryaev A."/>
            <person name="Soop K."/>
            <person name="Spirin V."/>
            <person name="Szebenyi C."/>
            <person name="Tomsovsky M."/>
            <person name="Tulloss R.E."/>
            <person name="Uehling J."/>
            <person name="Grigoriev I.V."/>
            <person name="Vagvolgyi C."/>
            <person name="Papp T."/>
            <person name="Martin F.M."/>
            <person name="Miettinen O."/>
            <person name="Hibbett D.S."/>
            <person name="Nagy L.G."/>
        </authorList>
    </citation>
    <scope>NUCLEOTIDE SEQUENCE [LARGE SCALE GENOMIC DNA]</scope>
    <source>
        <strain evidence="1 2">CBS 166.37</strain>
    </source>
</reference>
<organism evidence="1 2">
    <name type="scientific">Crucibulum laeve</name>
    <dbReference type="NCBI Taxonomy" id="68775"/>
    <lineage>
        <taxon>Eukaryota</taxon>
        <taxon>Fungi</taxon>
        <taxon>Dikarya</taxon>
        <taxon>Basidiomycota</taxon>
        <taxon>Agaricomycotina</taxon>
        <taxon>Agaricomycetes</taxon>
        <taxon>Agaricomycetidae</taxon>
        <taxon>Agaricales</taxon>
        <taxon>Agaricineae</taxon>
        <taxon>Nidulariaceae</taxon>
        <taxon>Crucibulum</taxon>
    </lineage>
</organism>